<evidence type="ECO:0000256" key="2">
    <source>
        <dbReference type="ARBA" id="ARBA00000765"/>
    </source>
</evidence>
<dbReference type="SUPFAM" id="SSF52096">
    <property type="entry name" value="ClpP/crotonase"/>
    <property type="match status" value="1"/>
</dbReference>
<proteinExistence type="predicted"/>
<evidence type="ECO:0000256" key="1">
    <source>
        <dbReference type="ARBA" id="ARBA00000452"/>
    </source>
</evidence>
<keyword evidence="3" id="KW-0443">Lipid metabolism</keyword>
<dbReference type="InterPro" id="IPR029045">
    <property type="entry name" value="ClpP/crotonase-like_dom_sf"/>
</dbReference>
<evidence type="ECO:0008006" key="6">
    <source>
        <dbReference type="Google" id="ProtNLM"/>
    </source>
</evidence>
<protein>
    <recommendedName>
        <fullName evidence="6">ClpP/crotonase</fullName>
    </recommendedName>
</protein>
<sequence>MSQAESHFPKSAPEKSLVTISTPFPDKPTIFLLKLHHGAENRFTVAFVDALNEALDYVDNIMDNLPEEDANIGGALISTGSGKFYSNGLDIESAMANAEVFYPKFLALIARMLIFRLPTVAAINGHAFAGGCMFSLAHDYRIMRSDRGYICMNEVDIPLGLLPAMAAIVKCKINQPNALRQCVLEGRRFPAKEAVELGFVDKAVDEKAVLPTALSVGKLASTKAKIRGQVIHQLKAEIYRETVIHLLGNELSPAGYLSKL</sequence>
<comment type="catalytic activity">
    <reaction evidence="1">
        <text>a (3Z)-enoyl-CoA = a 4-saturated (2E)-enoyl-CoA</text>
        <dbReference type="Rhea" id="RHEA:45900"/>
        <dbReference type="ChEBI" id="CHEBI:85097"/>
        <dbReference type="ChEBI" id="CHEBI:85489"/>
        <dbReference type="EC" id="5.3.3.8"/>
    </reaction>
</comment>
<reference evidence="4" key="1">
    <citation type="submission" date="2022-07" db="EMBL/GenBank/DDBJ databases">
        <title>Phylogenomic reconstructions and comparative analyses of Kickxellomycotina fungi.</title>
        <authorList>
            <person name="Reynolds N.K."/>
            <person name="Stajich J.E."/>
            <person name="Barry K."/>
            <person name="Grigoriev I.V."/>
            <person name="Crous P."/>
            <person name="Smith M.E."/>
        </authorList>
    </citation>
    <scope>NUCLEOTIDE SEQUENCE</scope>
    <source>
        <strain evidence="4">NBRC 100468</strain>
    </source>
</reference>
<evidence type="ECO:0000313" key="4">
    <source>
        <dbReference type="EMBL" id="KAJ1922173.1"/>
    </source>
</evidence>
<dbReference type="EMBL" id="JANBPU010000001">
    <property type="protein sequence ID" value="KAJ1922173.1"/>
    <property type="molecule type" value="Genomic_DNA"/>
</dbReference>
<dbReference type="Proteomes" id="UP001150538">
    <property type="component" value="Unassembled WGS sequence"/>
</dbReference>
<name>A0A9W8ABI4_9FUNG</name>
<evidence type="ECO:0000256" key="3">
    <source>
        <dbReference type="ARBA" id="ARBA00023098"/>
    </source>
</evidence>
<dbReference type="FunFam" id="3.90.226.10:FF:000049">
    <property type="entry name" value="Enoyl-CoA delta isomerase 3"/>
    <property type="match status" value="1"/>
</dbReference>
<dbReference type="GO" id="GO:0006635">
    <property type="term" value="P:fatty acid beta-oxidation"/>
    <property type="evidence" value="ECO:0007669"/>
    <property type="project" value="TreeGrafter"/>
</dbReference>
<comment type="caution">
    <text evidence="4">The sequence shown here is derived from an EMBL/GenBank/DDBJ whole genome shotgun (WGS) entry which is preliminary data.</text>
</comment>
<dbReference type="OrthoDB" id="1696280at2759"/>
<dbReference type="PANTHER" id="PTHR11941">
    <property type="entry name" value="ENOYL-COA HYDRATASE-RELATED"/>
    <property type="match status" value="1"/>
</dbReference>
<dbReference type="InterPro" id="IPR001753">
    <property type="entry name" value="Enoyl-CoA_hydra/iso"/>
</dbReference>
<comment type="catalytic activity">
    <reaction evidence="2">
        <text>a (3E)-enoyl-CoA = a 4-saturated (2E)-enoyl-CoA</text>
        <dbReference type="Rhea" id="RHEA:45228"/>
        <dbReference type="ChEBI" id="CHEBI:58521"/>
        <dbReference type="ChEBI" id="CHEBI:85097"/>
        <dbReference type="EC" id="5.3.3.8"/>
    </reaction>
</comment>
<dbReference type="AlphaFoldDB" id="A0A9W8ABI4"/>
<dbReference type="PANTHER" id="PTHR11941:SF75">
    <property type="entry name" value="ENOYL-COA HYDRATASE_ISOMERASE FAMILY PROTEIN"/>
    <property type="match status" value="1"/>
</dbReference>
<keyword evidence="5" id="KW-1185">Reference proteome</keyword>
<dbReference type="CDD" id="cd06558">
    <property type="entry name" value="crotonase-like"/>
    <property type="match status" value="1"/>
</dbReference>
<accession>A0A9W8ABI4</accession>
<evidence type="ECO:0000313" key="5">
    <source>
        <dbReference type="Proteomes" id="UP001150538"/>
    </source>
</evidence>
<dbReference type="Gene3D" id="3.90.226.10">
    <property type="entry name" value="2-enoyl-CoA Hydratase, Chain A, domain 1"/>
    <property type="match status" value="1"/>
</dbReference>
<dbReference type="GO" id="GO:0005777">
    <property type="term" value="C:peroxisome"/>
    <property type="evidence" value="ECO:0007669"/>
    <property type="project" value="TreeGrafter"/>
</dbReference>
<organism evidence="4 5">
    <name type="scientific">Mycoemilia scoparia</name>
    <dbReference type="NCBI Taxonomy" id="417184"/>
    <lineage>
        <taxon>Eukaryota</taxon>
        <taxon>Fungi</taxon>
        <taxon>Fungi incertae sedis</taxon>
        <taxon>Zoopagomycota</taxon>
        <taxon>Kickxellomycotina</taxon>
        <taxon>Kickxellomycetes</taxon>
        <taxon>Kickxellales</taxon>
        <taxon>Kickxellaceae</taxon>
        <taxon>Mycoemilia</taxon>
    </lineage>
</organism>
<dbReference type="GO" id="GO:0004165">
    <property type="term" value="F:delta(3)-delta(2)-enoyl-CoA isomerase activity"/>
    <property type="evidence" value="ECO:0007669"/>
    <property type="project" value="UniProtKB-EC"/>
</dbReference>
<gene>
    <name evidence="4" type="ORF">H4219_000035</name>
</gene>
<dbReference type="Pfam" id="PF00378">
    <property type="entry name" value="ECH_1"/>
    <property type="match status" value="1"/>
</dbReference>